<dbReference type="CDD" id="cd00060">
    <property type="entry name" value="FHA"/>
    <property type="match status" value="2"/>
</dbReference>
<protein>
    <submittedName>
        <fullName evidence="3">PSer/pThr/pTyr-binding forkhead associated (FHA) protein</fullName>
    </submittedName>
</protein>
<sequence>MELTEGARSLGSGSDCSIVLKGEGVVARHCEVVVAAGNASIRPLDAQAPTVLNGRQVTAATPIKDGDLLVLGRVGVSVVGERKPAAAPAAKNEPVDDRTRVRTALPRYLLRGVSGATLGKTFAVTDNAVIGRQPDCDIPIPAEEVSRHHARLKVTPDGVLVEDMGSANGTYINDKRTQSGLLKPGEELRLDTVRFLLITPGMDARQQSAGPRSEPEAKAAKGGSNGAMIAIGVVVAAVVLGAILHFAGVF</sequence>
<keyword evidence="1" id="KW-1133">Transmembrane helix</keyword>
<dbReference type="InterPro" id="IPR000253">
    <property type="entry name" value="FHA_dom"/>
</dbReference>
<dbReference type="Pfam" id="PF00498">
    <property type="entry name" value="FHA"/>
    <property type="match status" value="2"/>
</dbReference>
<proteinExistence type="predicted"/>
<comment type="caution">
    <text evidence="3">The sequence shown here is derived from an EMBL/GenBank/DDBJ whole genome shotgun (WGS) entry which is preliminary data.</text>
</comment>
<dbReference type="Gene3D" id="2.60.200.20">
    <property type="match status" value="2"/>
</dbReference>
<dbReference type="PANTHER" id="PTHR23308">
    <property type="entry name" value="NUCLEAR INHIBITOR OF PROTEIN PHOSPHATASE-1"/>
    <property type="match status" value="1"/>
</dbReference>
<dbReference type="Proteomes" id="UP000550401">
    <property type="component" value="Unassembled WGS sequence"/>
</dbReference>
<accession>A0A839F542</accession>
<dbReference type="InterPro" id="IPR050923">
    <property type="entry name" value="Cell_Proc_Reg/RNA_Proc"/>
</dbReference>
<gene>
    <name evidence="3" type="ORF">FHW12_002414</name>
</gene>
<feature type="transmembrane region" description="Helical" evidence="1">
    <location>
        <begin position="227"/>
        <end position="247"/>
    </location>
</feature>
<keyword evidence="1" id="KW-0812">Transmembrane</keyword>
<name>A0A839F542_9GAMM</name>
<evidence type="ECO:0000313" key="3">
    <source>
        <dbReference type="EMBL" id="MBA8888190.1"/>
    </source>
</evidence>
<evidence type="ECO:0000313" key="4">
    <source>
        <dbReference type="Proteomes" id="UP000550401"/>
    </source>
</evidence>
<dbReference type="InterPro" id="IPR008984">
    <property type="entry name" value="SMAD_FHA_dom_sf"/>
</dbReference>
<dbReference type="EMBL" id="JACGXL010000003">
    <property type="protein sequence ID" value="MBA8888190.1"/>
    <property type="molecule type" value="Genomic_DNA"/>
</dbReference>
<dbReference type="RefSeq" id="WP_182531247.1">
    <property type="nucleotide sequence ID" value="NZ_JACGXL010000003.1"/>
</dbReference>
<evidence type="ECO:0000256" key="1">
    <source>
        <dbReference type="SAM" id="Phobius"/>
    </source>
</evidence>
<dbReference type="AlphaFoldDB" id="A0A839F542"/>
<evidence type="ECO:0000259" key="2">
    <source>
        <dbReference type="PROSITE" id="PS50006"/>
    </source>
</evidence>
<feature type="domain" description="FHA" evidence="2">
    <location>
        <begin position="128"/>
        <end position="177"/>
    </location>
</feature>
<keyword evidence="1" id="KW-0472">Membrane</keyword>
<dbReference type="SUPFAM" id="SSF49879">
    <property type="entry name" value="SMAD/FHA domain"/>
    <property type="match status" value="2"/>
</dbReference>
<reference evidence="3 4" key="1">
    <citation type="submission" date="2020-07" db="EMBL/GenBank/DDBJ databases">
        <title>Genomic Encyclopedia of Type Strains, Phase IV (KMG-V): Genome sequencing to study the core and pangenomes of soil and plant-associated prokaryotes.</title>
        <authorList>
            <person name="Whitman W."/>
        </authorList>
    </citation>
    <scope>NUCLEOTIDE SEQUENCE [LARGE SCALE GENOMIC DNA]</scope>
    <source>
        <strain evidence="3 4">RH2WT43</strain>
    </source>
</reference>
<dbReference type="PROSITE" id="PS50006">
    <property type="entry name" value="FHA_DOMAIN"/>
    <property type="match status" value="1"/>
</dbReference>
<dbReference type="SMART" id="SM00240">
    <property type="entry name" value="FHA"/>
    <property type="match status" value="2"/>
</dbReference>
<organism evidence="3 4">
    <name type="scientific">Dokdonella fugitiva</name>
    <dbReference type="NCBI Taxonomy" id="328517"/>
    <lineage>
        <taxon>Bacteria</taxon>
        <taxon>Pseudomonadati</taxon>
        <taxon>Pseudomonadota</taxon>
        <taxon>Gammaproteobacteria</taxon>
        <taxon>Lysobacterales</taxon>
        <taxon>Rhodanobacteraceae</taxon>
        <taxon>Dokdonella</taxon>
    </lineage>
</organism>
<keyword evidence="4" id="KW-1185">Reference proteome</keyword>